<dbReference type="Proteomes" id="UP000050795">
    <property type="component" value="Unassembled WGS sequence"/>
</dbReference>
<name>A0AA85K0U2_TRIRE</name>
<keyword evidence="6" id="KW-1185">Reference proteome</keyword>
<dbReference type="PANTHER" id="PTHR13510">
    <property type="entry name" value="FYVE-FINGER-CONTAINING RAB5 EFFECTOR PROTEIN RABENOSYN-5-RELATED"/>
    <property type="match status" value="1"/>
</dbReference>
<dbReference type="InterPro" id="IPR013083">
    <property type="entry name" value="Znf_RING/FYVE/PHD"/>
</dbReference>
<reference evidence="6" key="1">
    <citation type="submission" date="2022-06" db="EMBL/GenBank/DDBJ databases">
        <authorList>
            <person name="Berger JAMES D."/>
            <person name="Berger JAMES D."/>
        </authorList>
    </citation>
    <scope>NUCLEOTIDE SEQUENCE [LARGE SCALE GENOMIC DNA]</scope>
</reference>
<evidence type="ECO:0000256" key="4">
    <source>
        <dbReference type="SAM" id="Coils"/>
    </source>
</evidence>
<dbReference type="Gene3D" id="3.30.40.10">
    <property type="entry name" value="Zinc/RING finger domain, C3HC4 (zinc finger)"/>
    <property type="match status" value="1"/>
</dbReference>
<dbReference type="SUPFAM" id="SSF57903">
    <property type="entry name" value="FYVE/PHD zinc finger"/>
    <property type="match status" value="1"/>
</dbReference>
<dbReference type="InterPro" id="IPR000306">
    <property type="entry name" value="Znf_FYVE"/>
</dbReference>
<dbReference type="SMART" id="SM00064">
    <property type="entry name" value="FYVE"/>
    <property type="match status" value="1"/>
</dbReference>
<keyword evidence="3" id="KW-0862">Zinc</keyword>
<dbReference type="WBParaSite" id="TREG1_53770.1">
    <property type="protein sequence ID" value="TREG1_53770.1"/>
    <property type="gene ID" value="TREG1_53770"/>
</dbReference>
<sequence>MANPFAETILEGFICPKCMLTFGTPDLLSHHFILEHQDSVIAESEENVSITQSVLRPQFELQNSFAFYDRRDDNQPIGTCHSLTSKFLELRKCHVNRSSVETNSLLIRLEKLIEVVDAHESDRKAFEQTIVPWINAKVDLCPSCGKAFGLGTEIAYPDENDDSLDSSQNTSNSISKYWLSKTNVTRLTNAILDYNPIYRRRHHCRLCGSILCADCSYFISVNKARNLLNALNGQDLDIFPGSVNTTDTGNESDRCLESENMFRPGNIRFTTGDYELRVCSVCKAVLEKKINSLRNTSVTTPIIQMHIEFKELMQKVCEWLPSYSIIAESLNSGEQKYALESARSMHSDLLQALQKIELLGRQFSKFSEPDSEFYVNRALARLALSVSRRAKHFVQNYLPPLRTLPTLKQYDSLTSQRKDELSARWLEEDRALAELMERVNLSKPNGTDISSGINTTTTTKLWKRLFQQPNSYSNPKGVVVNPQKKKTTIQSLSDIAREIDQVAAQLMIARKEGRLRTADELARKLDQLEQEFQYVSNNLDDDSELLTT</sequence>
<dbReference type="AlphaFoldDB" id="A0AA85K0U2"/>
<evidence type="ECO:0000256" key="3">
    <source>
        <dbReference type="ARBA" id="ARBA00022833"/>
    </source>
</evidence>
<organism evidence="6 7">
    <name type="scientific">Trichobilharzia regenti</name>
    <name type="common">Nasal bird schistosome</name>
    <dbReference type="NCBI Taxonomy" id="157069"/>
    <lineage>
        <taxon>Eukaryota</taxon>
        <taxon>Metazoa</taxon>
        <taxon>Spiralia</taxon>
        <taxon>Lophotrochozoa</taxon>
        <taxon>Platyhelminthes</taxon>
        <taxon>Trematoda</taxon>
        <taxon>Digenea</taxon>
        <taxon>Strigeidida</taxon>
        <taxon>Schistosomatoidea</taxon>
        <taxon>Schistosomatidae</taxon>
        <taxon>Trichobilharzia</taxon>
    </lineage>
</organism>
<protein>
    <recommendedName>
        <fullName evidence="5">C2H2-type domain-containing protein</fullName>
    </recommendedName>
</protein>
<dbReference type="PROSITE" id="PS00028">
    <property type="entry name" value="ZINC_FINGER_C2H2_1"/>
    <property type="match status" value="1"/>
</dbReference>
<evidence type="ECO:0000256" key="1">
    <source>
        <dbReference type="ARBA" id="ARBA00022723"/>
    </source>
</evidence>
<reference evidence="7" key="2">
    <citation type="submission" date="2023-11" db="UniProtKB">
        <authorList>
            <consortium name="WormBaseParasite"/>
        </authorList>
    </citation>
    <scope>IDENTIFICATION</scope>
</reference>
<dbReference type="InterPro" id="IPR052727">
    <property type="entry name" value="Rab4/Rab5_effector"/>
</dbReference>
<dbReference type="InterPro" id="IPR011011">
    <property type="entry name" value="Znf_FYVE_PHD"/>
</dbReference>
<feature type="domain" description="C2H2-type" evidence="5">
    <location>
        <begin position="15"/>
        <end position="36"/>
    </location>
</feature>
<accession>A0AA85K0U2</accession>
<keyword evidence="1" id="KW-0479">Metal-binding</keyword>
<dbReference type="InterPro" id="IPR013087">
    <property type="entry name" value="Znf_C2H2_type"/>
</dbReference>
<proteinExistence type="predicted"/>
<keyword evidence="2" id="KW-0863">Zinc-finger</keyword>
<evidence type="ECO:0000313" key="6">
    <source>
        <dbReference type="Proteomes" id="UP000050795"/>
    </source>
</evidence>
<evidence type="ECO:0000313" key="7">
    <source>
        <dbReference type="WBParaSite" id="TREG1_53770.1"/>
    </source>
</evidence>
<dbReference type="Pfam" id="PF01363">
    <property type="entry name" value="FYVE"/>
    <property type="match status" value="1"/>
</dbReference>
<dbReference type="GO" id="GO:0008270">
    <property type="term" value="F:zinc ion binding"/>
    <property type="evidence" value="ECO:0007669"/>
    <property type="project" value="UniProtKB-KW"/>
</dbReference>
<evidence type="ECO:0000256" key="2">
    <source>
        <dbReference type="ARBA" id="ARBA00022771"/>
    </source>
</evidence>
<dbReference type="PANTHER" id="PTHR13510:SF44">
    <property type="entry name" value="RABENOSYN-5"/>
    <property type="match status" value="1"/>
</dbReference>
<feature type="coiled-coil region" evidence="4">
    <location>
        <begin position="492"/>
        <end position="538"/>
    </location>
</feature>
<evidence type="ECO:0000259" key="5">
    <source>
        <dbReference type="PROSITE" id="PS00028"/>
    </source>
</evidence>
<keyword evidence="4" id="KW-0175">Coiled coil</keyword>